<dbReference type="Gene3D" id="3.50.50.60">
    <property type="entry name" value="FAD/NAD(P)-binding domain"/>
    <property type="match status" value="2"/>
</dbReference>
<dbReference type="InterPro" id="IPR028348">
    <property type="entry name" value="FAD-binding_protein"/>
</dbReference>
<dbReference type="PIRSF" id="PIRSF038984">
    <property type="entry name" value="FAD_binding_protein"/>
    <property type="match status" value="1"/>
</dbReference>
<dbReference type="Proteomes" id="UP001314796">
    <property type="component" value="Unassembled WGS sequence"/>
</dbReference>
<dbReference type="Gene3D" id="3.30.70.2700">
    <property type="match status" value="1"/>
</dbReference>
<evidence type="ECO:0000313" key="3">
    <source>
        <dbReference type="Proteomes" id="UP001314796"/>
    </source>
</evidence>
<evidence type="ECO:0000313" key="2">
    <source>
        <dbReference type="EMBL" id="MBM7614315.1"/>
    </source>
</evidence>
<accession>A0ABS2NMZ2</accession>
<dbReference type="PRINTS" id="PR00420">
    <property type="entry name" value="RNGMNOXGNASE"/>
</dbReference>
<evidence type="ECO:0000259" key="1">
    <source>
        <dbReference type="Pfam" id="PF21688"/>
    </source>
</evidence>
<gene>
    <name evidence="2" type="ORF">JOC73_000826</name>
</gene>
<name>A0ABS2NMZ2_9FIRM</name>
<organism evidence="2 3">
    <name type="scientific">Alkaliphilus hydrothermalis</name>
    <dbReference type="NCBI Taxonomy" id="1482730"/>
    <lineage>
        <taxon>Bacteria</taxon>
        <taxon>Bacillati</taxon>
        <taxon>Bacillota</taxon>
        <taxon>Clostridia</taxon>
        <taxon>Peptostreptococcales</taxon>
        <taxon>Natronincolaceae</taxon>
        <taxon>Alkaliphilus</taxon>
    </lineage>
</organism>
<sequence>MLRISEIKVSINQGLDCLKSSIVNKLKIKDSDLIAYTIFKKSVDARRKDNIQFVYTVDVEVKNEEKVFALRSKDPHVMQTPDISYQYVKTGNQKLSHPPVVVGSGPAGLFAGLILAQMGYCPIVLERGKAVEERSKDVDLFWRTGKLNPESNVQFGEGGAGTFSDGKLTTQIKDTRCRKILEELVVAGAPEEIIYYSKPHVGTDHLRRVVKNLRETIKSLGGEVRFGSKATDIIIENGKIKGVEVNGGEVIPTEVAVMAVGHSARDTFKMLHQRGTYIQQKAFSIGVRIEHPQTLINKSQYGSAAENPNLGAADYKLSYHAKNGRSAYTFCMCPGGQVVASSSEEGGVVTNGMSYYARDLVNANSALLVGVGPDDFDSDHPLAGVHFQQKWEKKAFEAGGSTHYAPAQLVKDFLIDTPSTELGEVKPSYTPGVKLTDLRECLPEFVTETMKEAIVELDRKLKGFAMEDAVMTGVETRSSSPIRILRNESCEGNIQGLYPSGEGAGYAGGIISAAVDGVKVAEAIAQNYAPLKC</sequence>
<reference evidence="2 3" key="1">
    <citation type="submission" date="2021-01" db="EMBL/GenBank/DDBJ databases">
        <title>Genomic Encyclopedia of Type Strains, Phase IV (KMG-IV): sequencing the most valuable type-strain genomes for metagenomic binning, comparative biology and taxonomic classification.</title>
        <authorList>
            <person name="Goeker M."/>
        </authorList>
    </citation>
    <scope>NUCLEOTIDE SEQUENCE [LARGE SCALE GENOMIC DNA]</scope>
    <source>
        <strain evidence="2 3">DSM 25890</strain>
    </source>
</reference>
<feature type="domain" description="FAD-dependent protein C-terminal" evidence="1">
    <location>
        <begin position="282"/>
        <end position="478"/>
    </location>
</feature>
<dbReference type="InterPro" id="IPR036188">
    <property type="entry name" value="FAD/NAD-bd_sf"/>
</dbReference>
<dbReference type="InterPro" id="IPR049516">
    <property type="entry name" value="FAD-depend_C"/>
</dbReference>
<dbReference type="EMBL" id="JAFBEE010000003">
    <property type="protein sequence ID" value="MBM7614315.1"/>
    <property type="molecule type" value="Genomic_DNA"/>
</dbReference>
<comment type="caution">
    <text evidence="2">The sequence shown here is derived from an EMBL/GenBank/DDBJ whole genome shotgun (WGS) entry which is preliminary data.</text>
</comment>
<keyword evidence="3" id="KW-1185">Reference proteome</keyword>
<dbReference type="Pfam" id="PF21688">
    <property type="entry name" value="FAD-depend_C"/>
    <property type="match status" value="1"/>
</dbReference>
<proteinExistence type="predicted"/>
<dbReference type="SUPFAM" id="SSF51905">
    <property type="entry name" value="FAD/NAD(P)-binding domain"/>
    <property type="match status" value="1"/>
</dbReference>
<protein>
    <submittedName>
        <fullName evidence="2">FAD-dependent dehydrogenase</fullName>
    </submittedName>
</protein>
<dbReference type="PANTHER" id="PTHR42842">
    <property type="entry name" value="FAD/NAD(P)-BINDING OXIDOREDUCTASE"/>
    <property type="match status" value="1"/>
</dbReference>
<dbReference type="PANTHER" id="PTHR42842:SF3">
    <property type="entry name" value="FAD_NAD(P)-BINDING OXIDOREDUCTASE FAMILY PROTEIN"/>
    <property type="match status" value="1"/>
</dbReference>
<dbReference type="RefSeq" id="WP_204400589.1">
    <property type="nucleotide sequence ID" value="NZ_JAFBEE010000003.1"/>
</dbReference>